<dbReference type="EMBL" id="JDRY01000030">
    <property type="protein sequence ID" value="KGM99728.1"/>
    <property type="molecule type" value="Genomic_DNA"/>
</dbReference>
<evidence type="ECO:0000313" key="2">
    <source>
        <dbReference type="EMBL" id="KGM99728.1"/>
    </source>
</evidence>
<keyword evidence="2" id="KW-0378">Hydrolase</keyword>
<dbReference type="InterPro" id="IPR006675">
    <property type="entry name" value="HDIG_dom"/>
</dbReference>
<accession>A0A0A0IGQ1</accession>
<dbReference type="CDD" id="cd00077">
    <property type="entry name" value="HDc"/>
    <property type="match status" value="1"/>
</dbReference>
<reference evidence="2 3" key="1">
    <citation type="submission" date="2014-01" db="EMBL/GenBank/DDBJ databases">
        <title>Plasmidome dynamics in the species complex Clostridium novyi sensu lato converts strains of independent lineages into distinctly different pathogens.</title>
        <authorList>
            <person name="Skarin H."/>
            <person name="Segerman B."/>
        </authorList>
    </citation>
    <scope>NUCLEOTIDE SEQUENCE [LARGE SCALE GENOMIC DNA]</scope>
    <source>
        <strain evidence="2 3">DC5</strain>
    </source>
</reference>
<dbReference type="Pfam" id="PF01966">
    <property type="entry name" value="HD"/>
    <property type="match status" value="1"/>
</dbReference>
<dbReference type="RefSeq" id="WP_039259389.1">
    <property type="nucleotide sequence ID" value="NZ_JDRY01000030.1"/>
</dbReference>
<dbReference type="Gene3D" id="1.10.3210.10">
    <property type="entry name" value="Hypothetical protein af1432"/>
    <property type="match status" value="1"/>
</dbReference>
<dbReference type="AlphaFoldDB" id="A0A0A0IGQ1"/>
<dbReference type="SUPFAM" id="SSF109604">
    <property type="entry name" value="HD-domain/PDEase-like"/>
    <property type="match status" value="1"/>
</dbReference>
<dbReference type="InterPro" id="IPR006674">
    <property type="entry name" value="HD_domain"/>
</dbReference>
<evidence type="ECO:0000313" key="3">
    <source>
        <dbReference type="Proteomes" id="UP000030014"/>
    </source>
</evidence>
<organism evidence="2 3">
    <name type="scientific">Clostridium botulinum C/D str. DC5</name>
    <dbReference type="NCBI Taxonomy" id="1443128"/>
    <lineage>
        <taxon>Bacteria</taxon>
        <taxon>Bacillati</taxon>
        <taxon>Bacillota</taxon>
        <taxon>Clostridia</taxon>
        <taxon>Eubacteriales</taxon>
        <taxon>Clostridiaceae</taxon>
        <taxon>Clostridium</taxon>
    </lineage>
</organism>
<evidence type="ECO:0000259" key="1">
    <source>
        <dbReference type="Pfam" id="PF01966"/>
    </source>
</evidence>
<sequence>MFFYRIKQFYMAITATIMPNDEKLLEKYLNKQERDLFNKLSMNEKAHSVRVAKDIIKVCMENKLNKEYFVKVALLHDIGKIQVNLNIFEKATLVILNKISKGKLKKLSNIRKINIYYNHGKIGAEILRKQGYDERFLYLVKNHHNNDIIEDMDLKILKECDDRN</sequence>
<dbReference type="GO" id="GO:0016787">
    <property type="term" value="F:hydrolase activity"/>
    <property type="evidence" value="ECO:0007669"/>
    <property type="project" value="UniProtKB-KW"/>
</dbReference>
<comment type="caution">
    <text evidence="2">The sequence shown here is derived from an EMBL/GenBank/DDBJ whole genome shotgun (WGS) entry which is preliminary data.</text>
</comment>
<proteinExistence type="predicted"/>
<dbReference type="Proteomes" id="UP000030014">
    <property type="component" value="Unassembled WGS sequence"/>
</dbReference>
<gene>
    <name evidence="2" type="ORF">Z955_06075</name>
</gene>
<dbReference type="InterPro" id="IPR003607">
    <property type="entry name" value="HD/PDEase_dom"/>
</dbReference>
<dbReference type="NCBIfam" id="TIGR00277">
    <property type="entry name" value="HDIG"/>
    <property type="match status" value="1"/>
</dbReference>
<protein>
    <submittedName>
        <fullName evidence="2">HD family phosphohydrolase</fullName>
    </submittedName>
</protein>
<name>A0A0A0IGQ1_CLOBO</name>
<feature type="domain" description="HD" evidence="1">
    <location>
        <begin position="47"/>
        <end position="160"/>
    </location>
</feature>